<accession>A0A2W5MYL4</accession>
<name>A0A2W5MYL4_9BACT</name>
<organism evidence="1 2">
    <name type="scientific">Micavibrio aeruginosavorus</name>
    <dbReference type="NCBI Taxonomy" id="349221"/>
    <lineage>
        <taxon>Bacteria</taxon>
        <taxon>Pseudomonadati</taxon>
        <taxon>Bdellovibrionota</taxon>
        <taxon>Bdellovibrionia</taxon>
        <taxon>Bdellovibrionales</taxon>
        <taxon>Pseudobdellovibrionaceae</taxon>
        <taxon>Micavibrio</taxon>
    </lineage>
</organism>
<reference evidence="1 2" key="1">
    <citation type="submission" date="2017-08" db="EMBL/GenBank/DDBJ databases">
        <title>Infants hospitalized years apart are colonized by the same room-sourced microbial strains.</title>
        <authorList>
            <person name="Brooks B."/>
            <person name="Olm M.R."/>
            <person name="Firek B.A."/>
            <person name="Baker R."/>
            <person name="Thomas B.C."/>
            <person name="Morowitz M.J."/>
            <person name="Banfield J.F."/>
        </authorList>
    </citation>
    <scope>NUCLEOTIDE SEQUENCE [LARGE SCALE GENOMIC DNA]</scope>
    <source>
        <strain evidence="1">S2_005_002_R2_29</strain>
    </source>
</reference>
<protein>
    <submittedName>
        <fullName evidence="1">Uncharacterized protein</fullName>
    </submittedName>
</protein>
<gene>
    <name evidence="1" type="ORF">DI551_05350</name>
</gene>
<evidence type="ECO:0000313" key="2">
    <source>
        <dbReference type="Proteomes" id="UP000249417"/>
    </source>
</evidence>
<proteinExistence type="predicted"/>
<dbReference type="AlphaFoldDB" id="A0A2W5MYL4"/>
<evidence type="ECO:0000313" key="1">
    <source>
        <dbReference type="EMBL" id="PZQ46342.1"/>
    </source>
</evidence>
<dbReference type="EMBL" id="QFQB01000028">
    <property type="protein sequence ID" value="PZQ46342.1"/>
    <property type="molecule type" value="Genomic_DNA"/>
</dbReference>
<dbReference type="Proteomes" id="UP000249417">
    <property type="component" value="Unassembled WGS sequence"/>
</dbReference>
<sequence>MLFKELLTRLRPANSNINYMEVKELSERVEAAREAANYHVKIYLALSKQYDAMHSRAMSQTKKPRKY</sequence>
<comment type="caution">
    <text evidence="1">The sequence shown here is derived from an EMBL/GenBank/DDBJ whole genome shotgun (WGS) entry which is preliminary data.</text>
</comment>